<dbReference type="GO" id="GO:0016747">
    <property type="term" value="F:acyltransferase activity, transferring groups other than amino-acyl groups"/>
    <property type="evidence" value="ECO:0007669"/>
    <property type="project" value="InterPro"/>
</dbReference>
<sequence>MQTRRIFPTIQLAKYRVSKNMNTSCVFVLVLQIFLVNCGDSYDNVYRDLPPIFHIDDYEDCKAEGNYFCKASVILMPISENCTSHYWKLIERSLDDTRAYNHNELFHAICANKFCQNQFKENSSLQNIVSECYKQKYSNLSLTAEVTDLICSKKDSVYEPGIIDILWLSIMLIYLLFVVFATYWDYGRKRHHDRNVTHQSELGGEYLIAFSVISNWKKFKTVNTNPDFQKLRCMQGIRFYNMLLIIFCHTYSSYIGGYVLNTDYIENIPKNPMKLVLRNLMVFLVQTYFLFSAFLLSYHFFQIMDKTVFSMKIIILTFLNRYLRIIPPVLFMVGTGSTIWLVSFFYGPIKDLYADLELQRCQKNWWTSLLFINNHYNQHDMCFFTTWYLAADTQLYVVSLFLLSLIWLFKKNTKAILASSVLIGILIPIVITYVYDLDIIYRITPENSKNNKFRSFNFNAIYSSSYANMATYMLGLCFGYQYFKHSNTTNFRNLRSQIAWVVLFIGMPVLVIIISSYYYTRFLSAILSGILKPLYATGIAIGILGMSQNIGGFAKKICEWKPALVMGNITYSTYVTHYGIVFYRTATAKHPLYISDSVLVTSFIYDAILSFFCGFLVHILLEMPSSQMQNKFILQVRKQRIQGEKNE</sequence>
<feature type="transmembrane region" description="Helical" evidence="1">
    <location>
        <begin position="525"/>
        <end position="544"/>
    </location>
</feature>
<keyword evidence="1" id="KW-0812">Transmembrane</keyword>
<feature type="transmembrane region" description="Helical" evidence="1">
    <location>
        <begin position="322"/>
        <end position="346"/>
    </location>
</feature>
<evidence type="ECO:0000313" key="3">
    <source>
        <dbReference type="EMBL" id="CAH1164475.1"/>
    </source>
</evidence>
<gene>
    <name evidence="3" type="ORF">PHAECO_LOCUS8113</name>
</gene>
<feature type="transmembrane region" description="Helical" evidence="1">
    <location>
        <begin position="564"/>
        <end position="583"/>
    </location>
</feature>
<protein>
    <recommendedName>
        <fullName evidence="2">Acyltransferase 3 domain-containing protein</fullName>
    </recommendedName>
</protein>
<reference evidence="3" key="2">
    <citation type="submission" date="2022-10" db="EMBL/GenBank/DDBJ databases">
        <authorList>
            <consortium name="ENA_rothamsted_submissions"/>
            <consortium name="culmorum"/>
            <person name="King R."/>
        </authorList>
    </citation>
    <scope>NUCLEOTIDE SEQUENCE</scope>
</reference>
<accession>A0A9P0GTD2</accession>
<feature type="transmembrane region" description="Helical" evidence="1">
    <location>
        <begin position="603"/>
        <end position="621"/>
    </location>
</feature>
<feature type="transmembrane region" description="Helical" evidence="1">
    <location>
        <begin position="387"/>
        <end position="409"/>
    </location>
</feature>
<feature type="transmembrane region" description="Helical" evidence="1">
    <location>
        <begin position="165"/>
        <end position="184"/>
    </location>
</feature>
<evidence type="ECO:0000259" key="2">
    <source>
        <dbReference type="Pfam" id="PF01757"/>
    </source>
</evidence>
<dbReference type="InterPro" id="IPR002656">
    <property type="entry name" value="Acyl_transf_3_dom"/>
</dbReference>
<keyword evidence="4" id="KW-1185">Reference proteome</keyword>
<keyword evidence="1" id="KW-1133">Transmembrane helix</keyword>
<dbReference type="OrthoDB" id="10265389at2759"/>
<name>A0A9P0GTD2_PHACE</name>
<dbReference type="Proteomes" id="UP001153737">
    <property type="component" value="Chromosome 4"/>
</dbReference>
<evidence type="ECO:0000256" key="1">
    <source>
        <dbReference type="SAM" id="Phobius"/>
    </source>
</evidence>
<evidence type="ECO:0000313" key="4">
    <source>
        <dbReference type="Proteomes" id="UP001153737"/>
    </source>
</evidence>
<feature type="transmembrane region" description="Helical" evidence="1">
    <location>
        <begin position="239"/>
        <end position="260"/>
    </location>
</feature>
<proteinExistence type="predicted"/>
<dbReference type="PANTHER" id="PTHR11161">
    <property type="entry name" value="O-ACYLTRANSFERASE"/>
    <property type="match status" value="1"/>
</dbReference>
<organism evidence="3 4">
    <name type="scientific">Phaedon cochleariae</name>
    <name type="common">Mustard beetle</name>
    <dbReference type="NCBI Taxonomy" id="80249"/>
    <lineage>
        <taxon>Eukaryota</taxon>
        <taxon>Metazoa</taxon>
        <taxon>Ecdysozoa</taxon>
        <taxon>Arthropoda</taxon>
        <taxon>Hexapoda</taxon>
        <taxon>Insecta</taxon>
        <taxon>Pterygota</taxon>
        <taxon>Neoptera</taxon>
        <taxon>Endopterygota</taxon>
        <taxon>Coleoptera</taxon>
        <taxon>Polyphaga</taxon>
        <taxon>Cucujiformia</taxon>
        <taxon>Chrysomeloidea</taxon>
        <taxon>Chrysomelidae</taxon>
        <taxon>Chrysomelinae</taxon>
        <taxon>Chrysomelini</taxon>
        <taxon>Phaedon</taxon>
    </lineage>
</organism>
<feature type="transmembrane region" description="Helical" evidence="1">
    <location>
        <begin position="498"/>
        <end position="519"/>
    </location>
</feature>
<feature type="transmembrane region" description="Helical" evidence="1">
    <location>
        <begin position="455"/>
        <end position="478"/>
    </location>
</feature>
<dbReference type="Pfam" id="PF01757">
    <property type="entry name" value="Acyl_transf_3"/>
    <property type="match status" value="1"/>
</dbReference>
<dbReference type="PANTHER" id="PTHR11161:SF72">
    <property type="entry name" value="FI21449P1"/>
    <property type="match status" value="1"/>
</dbReference>
<reference evidence="3" key="1">
    <citation type="submission" date="2022-01" db="EMBL/GenBank/DDBJ databases">
        <authorList>
            <person name="King R."/>
        </authorList>
    </citation>
    <scope>NUCLEOTIDE SEQUENCE</scope>
</reference>
<dbReference type="AlphaFoldDB" id="A0A9P0GTD2"/>
<keyword evidence="1" id="KW-0472">Membrane</keyword>
<feature type="transmembrane region" description="Helical" evidence="1">
    <location>
        <begin position="416"/>
        <end position="435"/>
    </location>
</feature>
<feature type="domain" description="Acyltransferase 3" evidence="2">
    <location>
        <begin position="235"/>
        <end position="617"/>
    </location>
</feature>
<feature type="transmembrane region" description="Helical" evidence="1">
    <location>
        <begin position="280"/>
        <end position="301"/>
    </location>
</feature>
<dbReference type="InterPro" id="IPR052728">
    <property type="entry name" value="O2_lipid_transport_reg"/>
</dbReference>
<dbReference type="EMBL" id="OU896710">
    <property type="protein sequence ID" value="CAH1164475.1"/>
    <property type="molecule type" value="Genomic_DNA"/>
</dbReference>